<name>A0ABP5KWS5_9ACTN</name>
<reference evidence="3" key="1">
    <citation type="journal article" date="2019" name="Int. J. Syst. Evol. Microbiol.">
        <title>The Global Catalogue of Microorganisms (GCM) 10K type strain sequencing project: providing services to taxonomists for standard genome sequencing and annotation.</title>
        <authorList>
            <consortium name="The Broad Institute Genomics Platform"/>
            <consortium name="The Broad Institute Genome Sequencing Center for Infectious Disease"/>
            <person name="Wu L."/>
            <person name="Ma J."/>
        </authorList>
    </citation>
    <scope>NUCLEOTIDE SEQUENCE [LARGE SCALE GENOMIC DNA]</scope>
    <source>
        <strain evidence="3">JCM 14560</strain>
    </source>
</reference>
<dbReference type="InterPro" id="IPR027417">
    <property type="entry name" value="P-loop_NTPase"/>
</dbReference>
<dbReference type="RefSeq" id="WP_344462982.1">
    <property type="nucleotide sequence ID" value="NZ_BAAANT010000008.1"/>
</dbReference>
<gene>
    <name evidence="2" type="ORF">GCM10009760_19800</name>
</gene>
<dbReference type="SUPFAM" id="SSF52540">
    <property type="entry name" value="P-loop containing nucleoside triphosphate hydrolases"/>
    <property type="match status" value="1"/>
</dbReference>
<organism evidence="2 3">
    <name type="scientific">Kitasatospora kazusensis</name>
    <dbReference type="NCBI Taxonomy" id="407974"/>
    <lineage>
        <taxon>Bacteria</taxon>
        <taxon>Bacillati</taxon>
        <taxon>Actinomycetota</taxon>
        <taxon>Actinomycetes</taxon>
        <taxon>Kitasatosporales</taxon>
        <taxon>Streptomycetaceae</taxon>
        <taxon>Kitasatospora</taxon>
    </lineage>
</organism>
<comment type="caution">
    <text evidence="2">The sequence shown here is derived from an EMBL/GenBank/DDBJ whole genome shotgun (WGS) entry which is preliminary data.</text>
</comment>
<evidence type="ECO:0000313" key="3">
    <source>
        <dbReference type="Proteomes" id="UP001422759"/>
    </source>
</evidence>
<sequence>MPTHRAADRTTRHATVLPPTAPPVLALGTFERVGSNWLSDTLRSVMPQHNEPFRQQLGTDHPLSPLNPAPADAGAELGALGRHHLACAVADLHGQPRHLVKETNLFFTAHAVLQLLPDSPVLVLTRAPVGIASSFTRGRLWERWRYGERYDQLVQVTALPRWKEWAALLPQDDPEAPTALGRMIAVNALLLAQALAETGRTHAHLSYERHVTAPADVLAGLARFLGIAGPCDTPAGPDAAADAPAAADATFATNRPRSALVAELHPRAAALVRHHAAATLARSGQVVDPQVTSTAAHWLSGDDQYEVREPAARPRTPRTPPTERRMPPVGYRAVTRVSWRNLLVSNAEMAELLNALHAAGAPNTRDGTNLLVCPMPHERGGRLHFDAGRRRWRVSAGYESHPAYWVTWAGAAAVAAWSGARLPTRAEALDAAADAPAPFNCGYAVGDTSPVAEPGRGPGQVHHLVGNVQTWCGDGPTHTEDEPAQRYLFGAAWNTPGTPEAIGAVRSRYLLGSSRGVGVRLVRDPSTTAADELGAWEVAERINRWVDALGGPARPVGELDRHLITALAGPGAAGS</sequence>
<dbReference type="Proteomes" id="UP001422759">
    <property type="component" value="Unassembled WGS sequence"/>
</dbReference>
<evidence type="ECO:0000256" key="1">
    <source>
        <dbReference type="SAM" id="MobiDB-lite"/>
    </source>
</evidence>
<evidence type="ECO:0008006" key="4">
    <source>
        <dbReference type="Google" id="ProtNLM"/>
    </source>
</evidence>
<proteinExistence type="predicted"/>
<dbReference type="SUPFAM" id="SSF56436">
    <property type="entry name" value="C-type lectin-like"/>
    <property type="match status" value="1"/>
</dbReference>
<evidence type="ECO:0000313" key="2">
    <source>
        <dbReference type="EMBL" id="GAA2138451.1"/>
    </source>
</evidence>
<dbReference type="EMBL" id="BAAANT010000008">
    <property type="protein sequence ID" value="GAA2138451.1"/>
    <property type="molecule type" value="Genomic_DNA"/>
</dbReference>
<protein>
    <recommendedName>
        <fullName evidence="4">Sulfatase-modifying factor enzyme domain-containing protein</fullName>
    </recommendedName>
</protein>
<dbReference type="Gene3D" id="3.40.50.300">
    <property type="entry name" value="P-loop containing nucleotide triphosphate hydrolases"/>
    <property type="match status" value="1"/>
</dbReference>
<dbReference type="Gene3D" id="3.90.1580.10">
    <property type="entry name" value="paralog of FGE (formylglycine-generating enzyme)"/>
    <property type="match status" value="1"/>
</dbReference>
<keyword evidence="3" id="KW-1185">Reference proteome</keyword>
<accession>A0ABP5KWS5</accession>
<feature type="region of interest" description="Disordered" evidence="1">
    <location>
        <begin position="1"/>
        <end position="20"/>
    </location>
</feature>
<feature type="compositionally biased region" description="Basic and acidic residues" evidence="1">
    <location>
        <begin position="1"/>
        <end position="11"/>
    </location>
</feature>
<dbReference type="InterPro" id="IPR016187">
    <property type="entry name" value="CTDL_fold"/>
</dbReference>
<dbReference type="InterPro" id="IPR042095">
    <property type="entry name" value="SUMF_sf"/>
</dbReference>